<comment type="caution">
    <text evidence="10">The sequence shown here is derived from an EMBL/GenBank/DDBJ whole genome shotgun (WGS) entry which is preliminary data.</text>
</comment>
<dbReference type="RefSeq" id="WP_306374449.1">
    <property type="nucleotide sequence ID" value="NZ_JASAYK010000005.1"/>
</dbReference>
<dbReference type="CDD" id="cd07018">
    <property type="entry name" value="S49_SppA_67K_type"/>
    <property type="match status" value="1"/>
</dbReference>
<keyword evidence="6 8" id="KW-0472">Membrane</keyword>
<evidence type="ECO:0000256" key="5">
    <source>
        <dbReference type="ARBA" id="ARBA00022825"/>
    </source>
</evidence>
<dbReference type="CDD" id="cd07023">
    <property type="entry name" value="S49_Sppa_N_C"/>
    <property type="match status" value="1"/>
</dbReference>
<dbReference type="GO" id="GO:0006465">
    <property type="term" value="P:signal peptide processing"/>
    <property type="evidence" value="ECO:0007669"/>
    <property type="project" value="InterPro"/>
</dbReference>
<dbReference type="NCBIfam" id="TIGR00705">
    <property type="entry name" value="SppA_67K"/>
    <property type="match status" value="1"/>
</dbReference>
<dbReference type="GO" id="GO:0008236">
    <property type="term" value="F:serine-type peptidase activity"/>
    <property type="evidence" value="ECO:0007669"/>
    <property type="project" value="UniProtKB-KW"/>
</dbReference>
<dbReference type="InterPro" id="IPR004635">
    <property type="entry name" value="Pept_S49_SppA"/>
</dbReference>
<keyword evidence="4" id="KW-0378">Hydrolase</keyword>
<dbReference type="InterPro" id="IPR004634">
    <property type="entry name" value="Pept_S49_pIV"/>
</dbReference>
<dbReference type="Proteomes" id="UP001236239">
    <property type="component" value="Unassembled WGS sequence"/>
</dbReference>
<dbReference type="PANTHER" id="PTHR33209:SF1">
    <property type="entry name" value="PEPTIDASE S49 DOMAIN-CONTAINING PROTEIN"/>
    <property type="match status" value="1"/>
</dbReference>
<dbReference type="PANTHER" id="PTHR33209">
    <property type="entry name" value="PROTEASE 4"/>
    <property type="match status" value="1"/>
</dbReference>
<dbReference type="GO" id="GO:0016020">
    <property type="term" value="C:membrane"/>
    <property type="evidence" value="ECO:0007669"/>
    <property type="project" value="UniProtKB-SubCell"/>
</dbReference>
<dbReference type="PIRSF" id="PIRSF001217">
    <property type="entry name" value="Protease_4_SppA"/>
    <property type="match status" value="1"/>
</dbReference>
<evidence type="ECO:0000313" key="10">
    <source>
        <dbReference type="EMBL" id="MDP8173616.1"/>
    </source>
</evidence>
<proteinExistence type="inferred from homology"/>
<dbReference type="Gene3D" id="3.90.226.10">
    <property type="entry name" value="2-enoyl-CoA Hydratase, Chain A, domain 1"/>
    <property type="match status" value="3"/>
</dbReference>
<feature type="active site" description="Nucleophile" evidence="7">
    <location>
        <position position="408"/>
    </location>
</feature>
<dbReference type="InterPro" id="IPR047217">
    <property type="entry name" value="S49_SppA_67K_type_N"/>
</dbReference>
<keyword evidence="5" id="KW-0720">Serine protease</keyword>
<evidence type="ECO:0000256" key="4">
    <source>
        <dbReference type="ARBA" id="ARBA00022801"/>
    </source>
</evidence>
<keyword evidence="8" id="KW-1133">Transmembrane helix</keyword>
<dbReference type="InterPro" id="IPR029045">
    <property type="entry name" value="ClpP/crotonase-like_dom_sf"/>
</dbReference>
<sequence length="621" mass="69820">MMTLFKKLYQIFRCLREIVINVFFMVFIIICLAVFSLIQSDKPQNQQVANFQSGALVLNLNGYLADNHDELDDFYRLLQSEVGTTEQPAKISIFDLTRAIKRAAYDEKITGIVLDLQLFSGGDFPSIEYVGEILKEFKKVSNKPVIAIGEHYSQKQYYLASFADKIYLNKAGAVGLYGLSYSNLYFKSLLNSIEAQPHIFRVGTYKSAVEPFIRDDMSPEAKQNAILWLDGLWSNIQQKIAENRQITKENVLLPFNRYMIQFNQANGDEATFALNQQLVTELVTKPQMLSILKEMFGEDYDQDYQHINYIDYATLLPSRFYVEGNKIAVINVEGEIVWGESDNNTAGSDTLIEQLRIARNSESVKGVILRVNSPGGSALASELIRQEIEAIQQSGKPVVTSMGGMAASGGYWISATTDKIIASPNTLTGSIGIFGLAMSFEKTAKNVGVNEDGIATSLLANQSPFKTLSKEQGELIQLSIENGYNRFLDLVSRGRKMTKEQVDKIAQGQVWLGQQAVKNGLVDKLGDFETAYDELMAVINTQRAEQEKQKLENLPAVWILPQEKGLFSSLVRNFKMNIQVKLTQWLDIPFIDQIKQKTPFVPKLNDPKQSYLYCLNCGTVK</sequence>
<organism evidence="10 11">
    <name type="scientific">Phocoenobacter skyensis</name>
    <dbReference type="NCBI Taxonomy" id="97481"/>
    <lineage>
        <taxon>Bacteria</taxon>
        <taxon>Pseudomonadati</taxon>
        <taxon>Pseudomonadota</taxon>
        <taxon>Gammaproteobacteria</taxon>
        <taxon>Pasteurellales</taxon>
        <taxon>Pasteurellaceae</taxon>
        <taxon>Phocoenobacter</taxon>
    </lineage>
</organism>
<keyword evidence="3" id="KW-0645">Protease</keyword>
<comment type="subcellular location">
    <subcellularLocation>
        <location evidence="1">Membrane</location>
    </subcellularLocation>
</comment>
<evidence type="ECO:0000256" key="8">
    <source>
        <dbReference type="SAM" id="Phobius"/>
    </source>
</evidence>
<protein>
    <submittedName>
        <fullName evidence="10">Signal peptide peptidase SppA</fullName>
    </submittedName>
</protein>
<gene>
    <name evidence="10" type="primary">sppA</name>
    <name evidence="10" type="ORF">QJU93_09645</name>
</gene>
<evidence type="ECO:0000256" key="7">
    <source>
        <dbReference type="PIRSR" id="PIRSR001217-1"/>
    </source>
</evidence>
<evidence type="ECO:0000256" key="1">
    <source>
        <dbReference type="ARBA" id="ARBA00004370"/>
    </source>
</evidence>
<dbReference type="EMBL" id="JASAYQ010000020">
    <property type="protein sequence ID" value="MDP8173616.1"/>
    <property type="molecule type" value="Genomic_DNA"/>
</dbReference>
<evidence type="ECO:0000256" key="3">
    <source>
        <dbReference type="ARBA" id="ARBA00022670"/>
    </source>
</evidence>
<feature type="transmembrane region" description="Helical" evidence="8">
    <location>
        <begin position="20"/>
        <end position="38"/>
    </location>
</feature>
<feature type="domain" description="Peptidase S49" evidence="9">
    <location>
        <begin position="391"/>
        <end position="537"/>
    </location>
</feature>
<evidence type="ECO:0000313" key="11">
    <source>
        <dbReference type="Proteomes" id="UP001236239"/>
    </source>
</evidence>
<name>A0AAJ6NBH6_9PAST</name>
<evidence type="ECO:0000256" key="6">
    <source>
        <dbReference type="ARBA" id="ARBA00023136"/>
    </source>
</evidence>
<dbReference type="NCBIfam" id="TIGR00706">
    <property type="entry name" value="SppA_dom"/>
    <property type="match status" value="1"/>
</dbReference>
<dbReference type="Pfam" id="PF01343">
    <property type="entry name" value="Peptidase_S49"/>
    <property type="match status" value="2"/>
</dbReference>
<dbReference type="InterPro" id="IPR002142">
    <property type="entry name" value="Peptidase_S49"/>
</dbReference>
<accession>A0AAJ6NBH6</accession>
<reference evidence="10" key="1">
    <citation type="journal article" date="2023" name="Front. Microbiol.">
        <title>Phylogeography and host specificity of Pasteurellaceae pathogenic to sea-farmed fish in the north-east Atlantic.</title>
        <authorList>
            <person name="Gulla S."/>
            <person name="Colquhoun D.J."/>
            <person name="Olsen A.B."/>
            <person name="Spilsberg B."/>
            <person name="Lagesen K."/>
            <person name="Aakesson C.P."/>
            <person name="Strom S."/>
            <person name="Manji F."/>
            <person name="Birkbeck T.H."/>
            <person name="Nilsen H.K."/>
        </authorList>
    </citation>
    <scope>NUCLEOTIDE SEQUENCE</scope>
    <source>
        <strain evidence="10">TW16_20</strain>
    </source>
</reference>
<evidence type="ECO:0000259" key="9">
    <source>
        <dbReference type="Pfam" id="PF01343"/>
    </source>
</evidence>
<comment type="similarity">
    <text evidence="2">Belongs to the peptidase S49 family.</text>
</comment>
<dbReference type="SUPFAM" id="SSF52096">
    <property type="entry name" value="ClpP/crotonase"/>
    <property type="match status" value="2"/>
</dbReference>
<dbReference type="InterPro" id="IPR047272">
    <property type="entry name" value="S49_SppA_C"/>
</dbReference>
<dbReference type="Gene3D" id="6.20.330.10">
    <property type="match status" value="1"/>
</dbReference>
<keyword evidence="8" id="KW-0812">Transmembrane</keyword>
<evidence type="ECO:0000256" key="2">
    <source>
        <dbReference type="ARBA" id="ARBA00008683"/>
    </source>
</evidence>
<feature type="active site" description="Proton donor/acceptor" evidence="7">
    <location>
        <position position="206"/>
    </location>
</feature>
<dbReference type="AlphaFoldDB" id="A0AAJ6NBH6"/>
<feature type="domain" description="Peptidase S49" evidence="9">
    <location>
        <begin position="140"/>
        <end position="252"/>
    </location>
</feature>